<keyword evidence="2" id="KW-1185">Reference proteome</keyword>
<evidence type="ECO:0000313" key="2">
    <source>
        <dbReference type="Proteomes" id="UP000054248"/>
    </source>
</evidence>
<dbReference type="AlphaFoldDB" id="A0A0C3QEB7"/>
<evidence type="ECO:0000313" key="1">
    <source>
        <dbReference type="EMBL" id="KIO29480.1"/>
    </source>
</evidence>
<protein>
    <submittedName>
        <fullName evidence="1">Uncharacterized protein</fullName>
    </submittedName>
</protein>
<gene>
    <name evidence="1" type="ORF">M407DRAFT_168344</name>
</gene>
<dbReference type="HOGENOM" id="CLU_2279515_0_0_1"/>
<reference evidence="2" key="2">
    <citation type="submission" date="2015-01" db="EMBL/GenBank/DDBJ databases">
        <title>Evolutionary Origins and Diversification of the Mycorrhizal Mutualists.</title>
        <authorList>
            <consortium name="DOE Joint Genome Institute"/>
            <consortium name="Mycorrhizal Genomics Consortium"/>
            <person name="Kohler A."/>
            <person name="Kuo A."/>
            <person name="Nagy L.G."/>
            <person name="Floudas D."/>
            <person name="Copeland A."/>
            <person name="Barry K.W."/>
            <person name="Cichocki N."/>
            <person name="Veneault-Fourrey C."/>
            <person name="LaButti K."/>
            <person name="Lindquist E.A."/>
            <person name="Lipzen A."/>
            <person name="Lundell T."/>
            <person name="Morin E."/>
            <person name="Murat C."/>
            <person name="Riley R."/>
            <person name="Ohm R."/>
            <person name="Sun H."/>
            <person name="Tunlid A."/>
            <person name="Henrissat B."/>
            <person name="Grigoriev I.V."/>
            <person name="Hibbett D.S."/>
            <person name="Martin F."/>
        </authorList>
    </citation>
    <scope>NUCLEOTIDE SEQUENCE [LARGE SCALE GENOMIC DNA]</scope>
    <source>
        <strain evidence="2">MUT 4182</strain>
    </source>
</reference>
<dbReference type="Proteomes" id="UP000054248">
    <property type="component" value="Unassembled WGS sequence"/>
</dbReference>
<sequence length="102" mass="11435">MPRARANGHQIRLNNPALNGVVPPKNLRPMGTARTDTHATVSLYGFSFFSFFLPYLCCGEFQQQSPFTCPSRLHHMQVVQLARIHEFLAVPVSSIEVSQLLP</sequence>
<name>A0A0C3QEB7_9AGAM</name>
<dbReference type="EMBL" id="KN822982">
    <property type="protein sequence ID" value="KIO29480.1"/>
    <property type="molecule type" value="Genomic_DNA"/>
</dbReference>
<proteinExistence type="predicted"/>
<organism evidence="1 2">
    <name type="scientific">Tulasnella calospora MUT 4182</name>
    <dbReference type="NCBI Taxonomy" id="1051891"/>
    <lineage>
        <taxon>Eukaryota</taxon>
        <taxon>Fungi</taxon>
        <taxon>Dikarya</taxon>
        <taxon>Basidiomycota</taxon>
        <taxon>Agaricomycotina</taxon>
        <taxon>Agaricomycetes</taxon>
        <taxon>Cantharellales</taxon>
        <taxon>Tulasnellaceae</taxon>
        <taxon>Tulasnella</taxon>
    </lineage>
</organism>
<accession>A0A0C3QEB7</accession>
<reference evidence="1 2" key="1">
    <citation type="submission" date="2014-04" db="EMBL/GenBank/DDBJ databases">
        <authorList>
            <consortium name="DOE Joint Genome Institute"/>
            <person name="Kuo A."/>
            <person name="Girlanda M."/>
            <person name="Perotto S."/>
            <person name="Kohler A."/>
            <person name="Nagy L.G."/>
            <person name="Floudas D."/>
            <person name="Copeland A."/>
            <person name="Barry K.W."/>
            <person name="Cichocki N."/>
            <person name="Veneault-Fourrey C."/>
            <person name="LaButti K."/>
            <person name="Lindquist E.A."/>
            <person name="Lipzen A."/>
            <person name="Lundell T."/>
            <person name="Morin E."/>
            <person name="Murat C."/>
            <person name="Sun H."/>
            <person name="Tunlid A."/>
            <person name="Henrissat B."/>
            <person name="Grigoriev I.V."/>
            <person name="Hibbett D.S."/>
            <person name="Martin F."/>
            <person name="Nordberg H.P."/>
            <person name="Cantor M.N."/>
            <person name="Hua S.X."/>
        </authorList>
    </citation>
    <scope>NUCLEOTIDE SEQUENCE [LARGE SCALE GENOMIC DNA]</scope>
    <source>
        <strain evidence="1 2">MUT 4182</strain>
    </source>
</reference>